<dbReference type="InterPro" id="IPR036388">
    <property type="entry name" value="WH-like_DNA-bd_sf"/>
</dbReference>
<keyword evidence="8" id="KW-1185">Reference proteome</keyword>
<comment type="similarity">
    <text evidence="1">Belongs to the metallo-beta-lactamase superfamily. Glyoxalase II family.</text>
</comment>
<dbReference type="InterPro" id="IPR041516">
    <property type="entry name" value="LACTB2_WH"/>
</dbReference>
<dbReference type="Gene3D" id="1.10.10.10">
    <property type="entry name" value="Winged helix-like DNA-binding domain superfamily/Winged helix DNA-binding domain"/>
    <property type="match status" value="1"/>
</dbReference>
<dbReference type="InterPro" id="IPR036866">
    <property type="entry name" value="RibonucZ/Hydroxyglut_hydro"/>
</dbReference>
<dbReference type="Pfam" id="PF17778">
    <property type="entry name" value="WHD_BLACT"/>
    <property type="match status" value="1"/>
</dbReference>
<evidence type="ECO:0000313" key="8">
    <source>
        <dbReference type="Proteomes" id="UP000625711"/>
    </source>
</evidence>
<dbReference type="GO" id="GO:0004521">
    <property type="term" value="F:RNA endonuclease activity"/>
    <property type="evidence" value="ECO:0007669"/>
    <property type="project" value="TreeGrafter"/>
</dbReference>
<accession>A0A834I8C6</accession>
<evidence type="ECO:0000256" key="3">
    <source>
        <dbReference type="ARBA" id="ARBA00022801"/>
    </source>
</evidence>
<dbReference type="Proteomes" id="UP000625711">
    <property type="component" value="Unassembled WGS sequence"/>
</dbReference>
<keyword evidence="4" id="KW-0862">Zinc</keyword>
<sequence length="287" mass="32924">MAAVIPAVTRISPRIIRVLGCNPGAMTLQGTNTYIVGTGKRRILIDTGDNDVPQYINHLRNVLQYDNIDLAHIFLTHWHPDHIGGLEDVLDQLPEQTKNCEIWKFPLNKDEKLIGEFEQFKDGQEISVEGATIRVIHTPGHTKDHVSLHLLEEDAVFSGDCILGEGTAVFEDLYDYMESLRTLLRIQPEIIYPGHGNVIYDPIERIQFYLNHRQERETQIMEILRCNERASFTEGELVDLIYQNLPKNLAKAAAMNVNHHLQKLLKEEKVKKLDSMWQHNQTIKSIC</sequence>
<dbReference type="EMBL" id="JAACXV010014261">
    <property type="protein sequence ID" value="KAF7269067.1"/>
    <property type="molecule type" value="Genomic_DNA"/>
</dbReference>
<dbReference type="SMART" id="SM00849">
    <property type="entry name" value="Lactamase_B"/>
    <property type="match status" value="1"/>
</dbReference>
<evidence type="ECO:0000256" key="1">
    <source>
        <dbReference type="ARBA" id="ARBA00006759"/>
    </source>
</evidence>
<dbReference type="AlphaFoldDB" id="A0A834I8C6"/>
<dbReference type="FunFam" id="3.60.15.10:FF:000017">
    <property type="entry name" value="Lactamase beta 2"/>
    <property type="match status" value="1"/>
</dbReference>
<dbReference type="GO" id="GO:0031123">
    <property type="term" value="P:RNA 3'-end processing"/>
    <property type="evidence" value="ECO:0007669"/>
    <property type="project" value="UniProtKB-ARBA"/>
</dbReference>
<dbReference type="GO" id="GO:0003727">
    <property type="term" value="F:single-stranded RNA binding"/>
    <property type="evidence" value="ECO:0007669"/>
    <property type="project" value="TreeGrafter"/>
</dbReference>
<evidence type="ECO:0000256" key="5">
    <source>
        <dbReference type="ARBA" id="ARBA00069358"/>
    </source>
</evidence>
<dbReference type="Gene3D" id="3.60.15.10">
    <property type="entry name" value="Ribonuclease Z/Hydroxyacylglutathione hydrolase-like"/>
    <property type="match status" value="1"/>
</dbReference>
<evidence type="ECO:0000256" key="4">
    <source>
        <dbReference type="ARBA" id="ARBA00022833"/>
    </source>
</evidence>
<dbReference type="Pfam" id="PF00753">
    <property type="entry name" value="Lactamase_B"/>
    <property type="match status" value="1"/>
</dbReference>
<dbReference type="InterPro" id="IPR050662">
    <property type="entry name" value="Sec-metab_biosynth-thioest"/>
</dbReference>
<dbReference type="PANTHER" id="PTHR23131:SF0">
    <property type="entry name" value="ENDORIBONUCLEASE LACTB2"/>
    <property type="match status" value="1"/>
</dbReference>
<gene>
    <name evidence="7" type="ORF">GWI33_017825</name>
</gene>
<organism evidence="7 8">
    <name type="scientific">Rhynchophorus ferrugineus</name>
    <name type="common">Red palm weevil</name>
    <name type="synonym">Curculio ferrugineus</name>
    <dbReference type="NCBI Taxonomy" id="354439"/>
    <lineage>
        <taxon>Eukaryota</taxon>
        <taxon>Metazoa</taxon>
        <taxon>Ecdysozoa</taxon>
        <taxon>Arthropoda</taxon>
        <taxon>Hexapoda</taxon>
        <taxon>Insecta</taxon>
        <taxon>Pterygota</taxon>
        <taxon>Neoptera</taxon>
        <taxon>Endopterygota</taxon>
        <taxon>Coleoptera</taxon>
        <taxon>Polyphaga</taxon>
        <taxon>Cucujiformia</taxon>
        <taxon>Curculionidae</taxon>
        <taxon>Dryophthorinae</taxon>
        <taxon>Rhynchophorus</taxon>
    </lineage>
</organism>
<dbReference type="InterPro" id="IPR001279">
    <property type="entry name" value="Metallo-B-lactamas"/>
</dbReference>
<dbReference type="SUPFAM" id="SSF56281">
    <property type="entry name" value="Metallo-hydrolase/oxidoreductase"/>
    <property type="match status" value="1"/>
</dbReference>
<feature type="domain" description="Metallo-beta-lactamase" evidence="6">
    <location>
        <begin position="30"/>
        <end position="195"/>
    </location>
</feature>
<dbReference type="CDD" id="cd07722">
    <property type="entry name" value="LACTB2-like_MBL-fold"/>
    <property type="match status" value="1"/>
</dbReference>
<dbReference type="GO" id="GO:0016787">
    <property type="term" value="F:hydrolase activity"/>
    <property type="evidence" value="ECO:0007669"/>
    <property type="project" value="UniProtKB-KW"/>
</dbReference>
<dbReference type="OrthoDB" id="17458at2759"/>
<dbReference type="GO" id="GO:0046872">
    <property type="term" value="F:metal ion binding"/>
    <property type="evidence" value="ECO:0007669"/>
    <property type="project" value="UniProtKB-KW"/>
</dbReference>
<name>A0A834I8C6_RHYFE</name>
<protein>
    <recommendedName>
        <fullName evidence="5">Beta-lactamase-like protein 2 homolog</fullName>
    </recommendedName>
</protein>
<evidence type="ECO:0000259" key="6">
    <source>
        <dbReference type="SMART" id="SM00849"/>
    </source>
</evidence>
<evidence type="ECO:0000313" key="7">
    <source>
        <dbReference type="EMBL" id="KAF7269067.1"/>
    </source>
</evidence>
<dbReference type="GO" id="GO:0005759">
    <property type="term" value="C:mitochondrial matrix"/>
    <property type="evidence" value="ECO:0007669"/>
    <property type="project" value="TreeGrafter"/>
</dbReference>
<proteinExistence type="inferred from homology"/>
<keyword evidence="2" id="KW-0479">Metal-binding</keyword>
<dbReference type="PANTHER" id="PTHR23131">
    <property type="entry name" value="ENDORIBONUCLEASE LACTB2"/>
    <property type="match status" value="1"/>
</dbReference>
<comment type="caution">
    <text evidence="7">The sequence shown here is derived from an EMBL/GenBank/DDBJ whole genome shotgun (WGS) entry which is preliminary data.</text>
</comment>
<dbReference type="InterPro" id="IPR047921">
    <property type="entry name" value="LACTB2-like_MBL-fold"/>
</dbReference>
<reference evidence="7" key="1">
    <citation type="submission" date="2020-08" db="EMBL/GenBank/DDBJ databases">
        <title>Genome sequencing and assembly of the red palm weevil Rhynchophorus ferrugineus.</title>
        <authorList>
            <person name="Dias G.B."/>
            <person name="Bergman C.M."/>
            <person name="Manee M."/>
        </authorList>
    </citation>
    <scope>NUCLEOTIDE SEQUENCE</scope>
    <source>
        <strain evidence="7">AA-2017</strain>
        <tissue evidence="7">Whole larva</tissue>
    </source>
</reference>
<keyword evidence="3" id="KW-0378">Hydrolase</keyword>
<evidence type="ECO:0000256" key="2">
    <source>
        <dbReference type="ARBA" id="ARBA00022723"/>
    </source>
</evidence>